<dbReference type="InterPro" id="IPR036390">
    <property type="entry name" value="WH_DNA-bd_sf"/>
</dbReference>
<keyword evidence="3" id="KW-0804">Transcription</keyword>
<keyword evidence="1" id="KW-0805">Transcription regulation</keyword>
<dbReference type="Pfam" id="PF00392">
    <property type="entry name" value="GntR"/>
    <property type="match status" value="1"/>
</dbReference>
<evidence type="ECO:0000313" key="5">
    <source>
        <dbReference type="EMBL" id="CAB4679725.1"/>
    </source>
</evidence>
<evidence type="ECO:0000259" key="4">
    <source>
        <dbReference type="PROSITE" id="PS50949"/>
    </source>
</evidence>
<dbReference type="SUPFAM" id="SSF48008">
    <property type="entry name" value="GntR ligand-binding domain-like"/>
    <property type="match status" value="1"/>
</dbReference>
<dbReference type="PROSITE" id="PS50949">
    <property type="entry name" value="HTH_GNTR"/>
    <property type="match status" value="1"/>
</dbReference>
<dbReference type="SMART" id="SM00895">
    <property type="entry name" value="FCD"/>
    <property type="match status" value="1"/>
</dbReference>
<dbReference type="InterPro" id="IPR008920">
    <property type="entry name" value="TF_FadR/GntR_C"/>
</dbReference>
<dbReference type="AlphaFoldDB" id="A0A6J6N4H1"/>
<evidence type="ECO:0000256" key="1">
    <source>
        <dbReference type="ARBA" id="ARBA00023015"/>
    </source>
</evidence>
<dbReference type="Gene3D" id="1.10.10.10">
    <property type="entry name" value="Winged helix-like DNA-binding domain superfamily/Winged helix DNA-binding domain"/>
    <property type="match status" value="1"/>
</dbReference>
<dbReference type="PRINTS" id="PR00035">
    <property type="entry name" value="HTHGNTR"/>
</dbReference>
<dbReference type="SUPFAM" id="SSF46785">
    <property type="entry name" value="Winged helix' DNA-binding domain"/>
    <property type="match status" value="1"/>
</dbReference>
<dbReference type="Pfam" id="PF07729">
    <property type="entry name" value="FCD"/>
    <property type="match status" value="1"/>
</dbReference>
<evidence type="ECO:0000256" key="3">
    <source>
        <dbReference type="ARBA" id="ARBA00023163"/>
    </source>
</evidence>
<dbReference type="SMART" id="SM00345">
    <property type="entry name" value="HTH_GNTR"/>
    <property type="match status" value="1"/>
</dbReference>
<name>A0A6J6N4H1_9ZZZZ</name>
<dbReference type="GO" id="GO:0003700">
    <property type="term" value="F:DNA-binding transcription factor activity"/>
    <property type="evidence" value="ECO:0007669"/>
    <property type="project" value="InterPro"/>
</dbReference>
<organism evidence="5">
    <name type="scientific">freshwater metagenome</name>
    <dbReference type="NCBI Taxonomy" id="449393"/>
    <lineage>
        <taxon>unclassified sequences</taxon>
        <taxon>metagenomes</taxon>
        <taxon>ecological metagenomes</taxon>
    </lineage>
</organism>
<dbReference type="PANTHER" id="PTHR43537:SF5">
    <property type="entry name" value="UXU OPERON TRANSCRIPTIONAL REGULATOR"/>
    <property type="match status" value="1"/>
</dbReference>
<reference evidence="5" key="1">
    <citation type="submission" date="2020-05" db="EMBL/GenBank/DDBJ databases">
        <authorList>
            <person name="Chiriac C."/>
            <person name="Salcher M."/>
            <person name="Ghai R."/>
            <person name="Kavagutti S V."/>
        </authorList>
    </citation>
    <scope>NUCLEOTIDE SEQUENCE</scope>
</reference>
<feature type="domain" description="HTH gntR-type" evidence="4">
    <location>
        <begin position="10"/>
        <end position="78"/>
    </location>
</feature>
<dbReference type="GO" id="GO:0003677">
    <property type="term" value="F:DNA binding"/>
    <property type="evidence" value="ECO:0007669"/>
    <property type="project" value="UniProtKB-KW"/>
</dbReference>
<dbReference type="Gene3D" id="1.20.120.530">
    <property type="entry name" value="GntR ligand-binding domain-like"/>
    <property type="match status" value="1"/>
</dbReference>
<dbReference type="PANTHER" id="PTHR43537">
    <property type="entry name" value="TRANSCRIPTIONAL REGULATOR, GNTR FAMILY"/>
    <property type="match status" value="1"/>
</dbReference>
<dbReference type="CDD" id="cd07377">
    <property type="entry name" value="WHTH_GntR"/>
    <property type="match status" value="1"/>
</dbReference>
<accession>A0A6J6N4H1</accession>
<keyword evidence="2" id="KW-0238">DNA-binding</keyword>
<dbReference type="InterPro" id="IPR036388">
    <property type="entry name" value="WH-like_DNA-bd_sf"/>
</dbReference>
<gene>
    <name evidence="5" type="ORF">UFOPK2343_01004</name>
</gene>
<proteinExistence type="predicted"/>
<protein>
    <submittedName>
        <fullName evidence="5">Unannotated protein</fullName>
    </submittedName>
</protein>
<dbReference type="EMBL" id="CAEZXD010000029">
    <property type="protein sequence ID" value="CAB4679725.1"/>
    <property type="molecule type" value="Genomic_DNA"/>
</dbReference>
<evidence type="ECO:0000256" key="2">
    <source>
        <dbReference type="ARBA" id="ARBA00023125"/>
    </source>
</evidence>
<dbReference type="InterPro" id="IPR000524">
    <property type="entry name" value="Tscrpt_reg_HTH_GntR"/>
</dbReference>
<dbReference type="InterPro" id="IPR011711">
    <property type="entry name" value="GntR_C"/>
</dbReference>
<sequence>MNSSPLSISDNLSKAVAFDLYKKLRSGEYPVGSWLPSEFSLFSKYGVSRNTIRESVRMIRNAGLVTTIKGSGTRVISNVGNSEIRIFADEIFARADYLRDLYDFRKITEVELCAKAASRRNIQDIELMQKNLDFNVCYSKINNCVDAKSCFEFHILVANASHSDIGLSMLINLRPIVLQIMGELALHNRRKVADSTLQLHRQILDAINIGDMDLARLRMEEDMNKAISELEFLLENSPDLLLKFAH</sequence>